<name>A6K6S0_RAT</name>
<gene>
    <name evidence="1" type="ORF">rCG_24505</name>
</gene>
<dbReference type="AlphaFoldDB" id="A6K6S0"/>
<reference evidence="2" key="1">
    <citation type="submission" date="2005-09" db="EMBL/GenBank/DDBJ databases">
        <authorList>
            <person name="Mural R.J."/>
            <person name="Li P.W."/>
            <person name="Adams M.D."/>
            <person name="Amanatides P.G."/>
            <person name="Baden-Tillson H."/>
            <person name="Barnstead M."/>
            <person name="Chin S.H."/>
            <person name="Dew I."/>
            <person name="Evans C.A."/>
            <person name="Ferriera S."/>
            <person name="Flanigan M."/>
            <person name="Fosler C."/>
            <person name="Glodek A."/>
            <person name="Gu Z."/>
            <person name="Holt R.A."/>
            <person name="Jennings D."/>
            <person name="Kraft C.L."/>
            <person name="Lu F."/>
            <person name="Nguyen T."/>
            <person name="Nusskern D.R."/>
            <person name="Pfannkoch C.M."/>
            <person name="Sitter C."/>
            <person name="Sutton G.G."/>
            <person name="Venter J.C."/>
            <person name="Wang Z."/>
            <person name="Woodage T."/>
            <person name="Zheng X.H."/>
            <person name="Zhong F."/>
        </authorList>
    </citation>
    <scope>NUCLEOTIDE SEQUENCE [LARGE SCALE GENOMIC DNA]</scope>
    <source>
        <strain>BN</strain>
        <strain evidence="2">Sprague-Dawley</strain>
    </source>
</reference>
<organism evidence="1 2">
    <name type="scientific">Rattus norvegicus</name>
    <name type="common">Rat</name>
    <dbReference type="NCBI Taxonomy" id="10116"/>
    <lineage>
        <taxon>Eukaryota</taxon>
        <taxon>Metazoa</taxon>
        <taxon>Chordata</taxon>
        <taxon>Craniata</taxon>
        <taxon>Vertebrata</taxon>
        <taxon>Euteleostomi</taxon>
        <taxon>Mammalia</taxon>
        <taxon>Eutheria</taxon>
        <taxon>Euarchontoglires</taxon>
        <taxon>Glires</taxon>
        <taxon>Rodentia</taxon>
        <taxon>Myomorpha</taxon>
        <taxon>Muroidea</taxon>
        <taxon>Muridae</taxon>
        <taxon>Murinae</taxon>
        <taxon>Rattus</taxon>
    </lineage>
</organism>
<evidence type="ECO:0000313" key="1">
    <source>
        <dbReference type="EMBL" id="EDL83014.1"/>
    </source>
</evidence>
<accession>A6K6S0</accession>
<sequence>MTVQHNNTELTWVQISNAEKAYAMTFNYGGSMEQLEALIDGSEHCEQEVTYYCRRSHLLKTP</sequence>
<dbReference type="Proteomes" id="UP000234681">
    <property type="component" value="Chromosome 13"/>
</dbReference>
<feature type="non-terminal residue" evidence="1">
    <location>
        <position position="62"/>
    </location>
</feature>
<dbReference type="EMBL" id="CH474024">
    <property type="protein sequence ID" value="EDL83014.1"/>
    <property type="molecule type" value="Genomic_DNA"/>
</dbReference>
<dbReference type="Gene3D" id="2.60.120.1000">
    <property type="match status" value="1"/>
</dbReference>
<evidence type="ECO:0000313" key="2">
    <source>
        <dbReference type="Proteomes" id="UP000234681"/>
    </source>
</evidence>
<proteinExistence type="predicted"/>
<protein>
    <submittedName>
        <fullName evidence="1">RCG24505</fullName>
    </submittedName>
</protein>